<evidence type="ECO:0000313" key="2">
    <source>
        <dbReference type="EMBL" id="GIY01988.1"/>
    </source>
</evidence>
<feature type="region of interest" description="Disordered" evidence="1">
    <location>
        <begin position="1"/>
        <end position="27"/>
    </location>
</feature>
<gene>
    <name evidence="2" type="ORF">CDAR_298121</name>
</gene>
<proteinExistence type="predicted"/>
<sequence length="118" mass="12934">MKTKSPIVEPSNSRIPQGVVGRPSNSNVSGAHPIVARRIIVSPSLSFDPLRDVCGVIVWKRITASNNGGLGERWTVLACSASQCHPDIWYRMNRLFLSSMGGFVFWKHGMFAFVGCDA</sequence>
<name>A0AAV4PWN3_9ARAC</name>
<evidence type="ECO:0000256" key="1">
    <source>
        <dbReference type="SAM" id="MobiDB-lite"/>
    </source>
</evidence>
<dbReference type="AlphaFoldDB" id="A0AAV4PWN3"/>
<protein>
    <submittedName>
        <fullName evidence="2">Uncharacterized protein</fullName>
    </submittedName>
</protein>
<dbReference type="EMBL" id="BPLQ01003632">
    <property type="protein sequence ID" value="GIY01988.1"/>
    <property type="molecule type" value="Genomic_DNA"/>
</dbReference>
<reference evidence="2 3" key="1">
    <citation type="submission" date="2021-06" db="EMBL/GenBank/DDBJ databases">
        <title>Caerostris darwini draft genome.</title>
        <authorList>
            <person name="Kono N."/>
            <person name="Arakawa K."/>
        </authorList>
    </citation>
    <scope>NUCLEOTIDE SEQUENCE [LARGE SCALE GENOMIC DNA]</scope>
</reference>
<dbReference type="Proteomes" id="UP001054837">
    <property type="component" value="Unassembled WGS sequence"/>
</dbReference>
<evidence type="ECO:0000313" key="3">
    <source>
        <dbReference type="Proteomes" id="UP001054837"/>
    </source>
</evidence>
<accession>A0AAV4PWN3</accession>
<comment type="caution">
    <text evidence="2">The sequence shown here is derived from an EMBL/GenBank/DDBJ whole genome shotgun (WGS) entry which is preliminary data.</text>
</comment>
<organism evidence="2 3">
    <name type="scientific">Caerostris darwini</name>
    <dbReference type="NCBI Taxonomy" id="1538125"/>
    <lineage>
        <taxon>Eukaryota</taxon>
        <taxon>Metazoa</taxon>
        <taxon>Ecdysozoa</taxon>
        <taxon>Arthropoda</taxon>
        <taxon>Chelicerata</taxon>
        <taxon>Arachnida</taxon>
        <taxon>Araneae</taxon>
        <taxon>Araneomorphae</taxon>
        <taxon>Entelegynae</taxon>
        <taxon>Araneoidea</taxon>
        <taxon>Araneidae</taxon>
        <taxon>Caerostris</taxon>
    </lineage>
</organism>
<keyword evidence="3" id="KW-1185">Reference proteome</keyword>